<keyword evidence="2" id="KW-0804">Transcription</keyword>
<evidence type="ECO:0000256" key="2">
    <source>
        <dbReference type="ARBA" id="ARBA00022472"/>
    </source>
</evidence>
<dbReference type="PANTHER" id="PTHR13068">
    <property type="entry name" value="CGI-12 PROTEIN-RELATED"/>
    <property type="match status" value="1"/>
</dbReference>
<proteinExistence type="inferred from homology"/>
<dbReference type="InterPro" id="IPR003690">
    <property type="entry name" value="MTERF"/>
</dbReference>
<evidence type="ECO:0000313" key="4">
    <source>
        <dbReference type="EMBL" id="KAG6434818.1"/>
    </source>
</evidence>
<keyword evidence="5" id="KW-1185">Reference proteome</keyword>
<dbReference type="FunFam" id="1.25.70.10:FF:000001">
    <property type="entry name" value="Mitochondrial transcription termination factor-like"/>
    <property type="match status" value="1"/>
</dbReference>
<accession>A0A8X9AAX6</accession>
<dbReference type="AlphaFoldDB" id="A0A8X9AAX6"/>
<reference evidence="4" key="1">
    <citation type="submission" date="2018-01" db="EMBL/GenBank/DDBJ databases">
        <authorList>
            <person name="Mao J.F."/>
        </authorList>
    </citation>
    <scope>NUCLEOTIDE SEQUENCE</scope>
    <source>
        <strain evidence="4">Huo1</strain>
        <tissue evidence="4">Leaf</tissue>
    </source>
</reference>
<gene>
    <name evidence="4" type="ORF">SASPL_106462</name>
</gene>
<dbReference type="InterPro" id="IPR038538">
    <property type="entry name" value="MTERF_sf"/>
</dbReference>
<keyword evidence="3" id="KW-0809">Transit peptide</keyword>
<keyword evidence="2" id="KW-0806">Transcription termination</keyword>
<evidence type="ECO:0008006" key="6">
    <source>
        <dbReference type="Google" id="ProtNLM"/>
    </source>
</evidence>
<organism evidence="4">
    <name type="scientific">Salvia splendens</name>
    <name type="common">Scarlet sage</name>
    <dbReference type="NCBI Taxonomy" id="180675"/>
    <lineage>
        <taxon>Eukaryota</taxon>
        <taxon>Viridiplantae</taxon>
        <taxon>Streptophyta</taxon>
        <taxon>Embryophyta</taxon>
        <taxon>Tracheophyta</taxon>
        <taxon>Spermatophyta</taxon>
        <taxon>Magnoliopsida</taxon>
        <taxon>eudicotyledons</taxon>
        <taxon>Gunneridae</taxon>
        <taxon>Pentapetalae</taxon>
        <taxon>asterids</taxon>
        <taxon>lamiids</taxon>
        <taxon>Lamiales</taxon>
        <taxon>Lamiaceae</taxon>
        <taxon>Nepetoideae</taxon>
        <taxon>Mentheae</taxon>
        <taxon>Salviinae</taxon>
        <taxon>Salvia</taxon>
        <taxon>Salvia subgen. Calosphace</taxon>
        <taxon>core Calosphace</taxon>
    </lineage>
</organism>
<dbReference type="Pfam" id="PF02536">
    <property type="entry name" value="mTERF"/>
    <property type="match status" value="1"/>
</dbReference>
<dbReference type="OrthoDB" id="637682at2759"/>
<evidence type="ECO:0000256" key="1">
    <source>
        <dbReference type="ARBA" id="ARBA00007692"/>
    </source>
</evidence>
<dbReference type="Proteomes" id="UP000298416">
    <property type="component" value="Unassembled WGS sequence"/>
</dbReference>
<dbReference type="Gene3D" id="1.25.70.10">
    <property type="entry name" value="Transcription termination factor 3, mitochondrial"/>
    <property type="match status" value="1"/>
</dbReference>
<comment type="caution">
    <text evidence="4">The sequence shown here is derived from an EMBL/GenBank/DDBJ whole genome shotgun (WGS) entry which is preliminary data.</text>
</comment>
<dbReference type="GO" id="GO:0006353">
    <property type="term" value="P:DNA-templated transcription termination"/>
    <property type="evidence" value="ECO:0007669"/>
    <property type="project" value="UniProtKB-KW"/>
</dbReference>
<evidence type="ECO:0000256" key="3">
    <source>
        <dbReference type="ARBA" id="ARBA00022946"/>
    </source>
</evidence>
<protein>
    <recommendedName>
        <fullName evidence="6">mTERF domain-containing protein, mitochondrial</fullName>
    </recommendedName>
</protein>
<comment type="similarity">
    <text evidence="1">Belongs to the mTERF family.</text>
</comment>
<dbReference type="PANTHER" id="PTHR13068:SF130">
    <property type="entry name" value="TRANSCRIPTION TERMINATION FACTOR MTERF6, CHLOROPLASTIC_MITOCHONDRIAL-LIKE"/>
    <property type="match status" value="1"/>
</dbReference>
<evidence type="ECO:0000313" key="5">
    <source>
        <dbReference type="Proteomes" id="UP000298416"/>
    </source>
</evidence>
<dbReference type="EMBL" id="PNBA02000002">
    <property type="protein sequence ID" value="KAG6434818.1"/>
    <property type="molecule type" value="Genomic_DNA"/>
</dbReference>
<dbReference type="GO" id="GO:0003676">
    <property type="term" value="F:nucleic acid binding"/>
    <property type="evidence" value="ECO:0007669"/>
    <property type="project" value="InterPro"/>
</dbReference>
<name>A0A8X9AAX6_SALSN</name>
<reference evidence="4" key="2">
    <citation type="submission" date="2020-08" db="EMBL/GenBank/DDBJ databases">
        <title>Plant Genome Project.</title>
        <authorList>
            <person name="Zhang R.-G."/>
        </authorList>
    </citation>
    <scope>NUCLEOTIDE SEQUENCE</scope>
    <source>
        <strain evidence="4">Huo1</strain>
        <tissue evidence="4">Leaf</tissue>
    </source>
</reference>
<dbReference type="SMART" id="SM00733">
    <property type="entry name" value="Mterf"/>
    <property type="match status" value="6"/>
</dbReference>
<keyword evidence="2" id="KW-0805">Transcription regulation</keyword>
<sequence length="377" mass="42915">MIAIARRNLPFSFLNPNPFLCNSNLHFFPSIQFHSSSRISAIYDVLIHNHQFPHELASLAASRVTKFGTPERADSVLSFLKENRFTTPQLQKLVLYSPLILGYTVERLNSRLKLFQNLGISSDENAKIVFSNPTILHSSMSNKIIPSLSILKGLLGSNDDVARLLKKCSWFVTADLEKTLMPNVEILKSCGIPMERVLHFLYTHPRGFLVKPDILRKSVDKAVKFGVPHTSLTFIRAVIVFNHTSEGMWEVKLQTLRKLGFGEHDILAIFRKQAQVFSASGKKMKEVIEFLLASGKYDTSSIVASPSALVCSIEKRLEPRMQILMLLESRYLIKKWPCLAVVTTLTDARFFDRFVRPHYDVIRDEHITKLFVQGIKQ</sequence>